<keyword evidence="3 9" id="KW-0963">Cytoplasm</keyword>
<dbReference type="GO" id="GO:0005524">
    <property type="term" value="F:ATP binding"/>
    <property type="evidence" value="ECO:0007669"/>
    <property type="project" value="UniProtKB-UniRule"/>
</dbReference>
<dbReference type="Gene3D" id="3.40.50.720">
    <property type="entry name" value="NAD(P)-binding Rossmann-like Domain"/>
    <property type="match status" value="1"/>
</dbReference>
<dbReference type="SUPFAM" id="SSF53244">
    <property type="entry name" value="MurD-like peptide ligases, peptide-binding domain"/>
    <property type="match status" value="1"/>
</dbReference>
<dbReference type="InterPro" id="IPR036565">
    <property type="entry name" value="Mur-like_cat_sf"/>
</dbReference>
<evidence type="ECO:0000256" key="8">
    <source>
        <dbReference type="ARBA" id="ARBA00023306"/>
    </source>
</evidence>
<dbReference type="InterPro" id="IPR036615">
    <property type="entry name" value="Mur_ligase_C_dom_sf"/>
</dbReference>
<name>A0A8J6T5A4_9DELT</name>
<keyword evidence="4 9" id="KW-0436">Ligase</keyword>
<evidence type="ECO:0000256" key="4">
    <source>
        <dbReference type="ARBA" id="ARBA00022598"/>
    </source>
</evidence>
<evidence type="ECO:0000313" key="13">
    <source>
        <dbReference type="EMBL" id="MBC8178402.1"/>
    </source>
</evidence>
<evidence type="ECO:0000259" key="12">
    <source>
        <dbReference type="Pfam" id="PF08245"/>
    </source>
</evidence>
<dbReference type="GO" id="GO:0008764">
    <property type="term" value="F:UDP-N-acetylmuramoylalanine-D-glutamate ligase activity"/>
    <property type="evidence" value="ECO:0007669"/>
    <property type="project" value="UniProtKB-UniRule"/>
</dbReference>
<evidence type="ECO:0000313" key="14">
    <source>
        <dbReference type="Proteomes" id="UP000650524"/>
    </source>
</evidence>
<keyword evidence="9 10" id="KW-0133">Cell shape</keyword>
<keyword evidence="9 10" id="KW-0961">Cell wall biogenesis/degradation</keyword>
<feature type="domain" description="Mur ligase central" evidence="12">
    <location>
        <begin position="117"/>
        <end position="294"/>
    </location>
</feature>
<dbReference type="GO" id="GO:0071555">
    <property type="term" value="P:cell wall organization"/>
    <property type="evidence" value="ECO:0007669"/>
    <property type="project" value="UniProtKB-KW"/>
</dbReference>
<dbReference type="PANTHER" id="PTHR43692">
    <property type="entry name" value="UDP-N-ACETYLMURAMOYLALANINE--D-GLUTAMATE LIGASE"/>
    <property type="match status" value="1"/>
</dbReference>
<dbReference type="NCBIfam" id="TIGR01087">
    <property type="entry name" value="murD"/>
    <property type="match status" value="1"/>
</dbReference>
<dbReference type="InterPro" id="IPR004101">
    <property type="entry name" value="Mur_ligase_C"/>
</dbReference>
<dbReference type="InterPro" id="IPR013221">
    <property type="entry name" value="Mur_ligase_cen"/>
</dbReference>
<dbReference type="UniPathway" id="UPA00219"/>
<evidence type="ECO:0000259" key="11">
    <source>
        <dbReference type="Pfam" id="PF02875"/>
    </source>
</evidence>
<evidence type="ECO:0000256" key="1">
    <source>
        <dbReference type="ARBA" id="ARBA00004496"/>
    </source>
</evidence>
<comment type="similarity">
    <text evidence="9">Belongs to the MurCDEF family.</text>
</comment>
<evidence type="ECO:0000256" key="7">
    <source>
        <dbReference type="ARBA" id="ARBA00022840"/>
    </source>
</evidence>
<keyword evidence="5 9" id="KW-0132">Cell division</keyword>
<dbReference type="EC" id="6.3.2.9" evidence="9 10"/>
<reference evidence="13 14" key="1">
    <citation type="submission" date="2020-08" db="EMBL/GenBank/DDBJ databases">
        <title>Bridging the membrane lipid divide: bacteria of the FCB group superphylum have the potential to synthesize archaeal ether lipids.</title>
        <authorList>
            <person name="Villanueva L."/>
            <person name="Von Meijenfeldt F.A.B."/>
            <person name="Westbye A.B."/>
            <person name="Yadav S."/>
            <person name="Hopmans E.C."/>
            <person name="Dutilh B.E."/>
            <person name="Sinninghe Damste J.S."/>
        </authorList>
    </citation>
    <scope>NUCLEOTIDE SEQUENCE [LARGE SCALE GENOMIC DNA]</scope>
    <source>
        <strain evidence="13">NIOZ-UU27</strain>
    </source>
</reference>
<evidence type="ECO:0000256" key="5">
    <source>
        <dbReference type="ARBA" id="ARBA00022618"/>
    </source>
</evidence>
<accession>A0A8J6T5A4</accession>
<dbReference type="SUPFAM" id="SSF51984">
    <property type="entry name" value="MurCD N-terminal domain"/>
    <property type="match status" value="1"/>
</dbReference>
<comment type="catalytic activity">
    <reaction evidence="9 10">
        <text>UDP-N-acetyl-alpha-D-muramoyl-L-alanine + D-glutamate + ATP = UDP-N-acetyl-alpha-D-muramoyl-L-alanyl-D-glutamate + ADP + phosphate + H(+)</text>
        <dbReference type="Rhea" id="RHEA:16429"/>
        <dbReference type="ChEBI" id="CHEBI:15378"/>
        <dbReference type="ChEBI" id="CHEBI:29986"/>
        <dbReference type="ChEBI" id="CHEBI:30616"/>
        <dbReference type="ChEBI" id="CHEBI:43474"/>
        <dbReference type="ChEBI" id="CHEBI:83898"/>
        <dbReference type="ChEBI" id="CHEBI:83900"/>
        <dbReference type="ChEBI" id="CHEBI:456216"/>
        <dbReference type="EC" id="6.3.2.9"/>
    </reaction>
</comment>
<evidence type="ECO:0000256" key="6">
    <source>
        <dbReference type="ARBA" id="ARBA00022741"/>
    </source>
</evidence>
<evidence type="ECO:0000256" key="10">
    <source>
        <dbReference type="RuleBase" id="RU003664"/>
    </source>
</evidence>
<dbReference type="GO" id="GO:0008360">
    <property type="term" value="P:regulation of cell shape"/>
    <property type="evidence" value="ECO:0007669"/>
    <property type="project" value="UniProtKB-KW"/>
</dbReference>
<dbReference type="GO" id="GO:0009252">
    <property type="term" value="P:peptidoglycan biosynthetic process"/>
    <property type="evidence" value="ECO:0007669"/>
    <property type="project" value="UniProtKB-UniRule"/>
</dbReference>
<dbReference type="InterPro" id="IPR018109">
    <property type="entry name" value="Folylpolyglutamate_synth_CS"/>
</dbReference>
<feature type="binding site" evidence="9">
    <location>
        <begin position="119"/>
        <end position="125"/>
    </location>
    <ligand>
        <name>ATP</name>
        <dbReference type="ChEBI" id="CHEBI:30616"/>
    </ligand>
</feature>
<dbReference type="SUPFAM" id="SSF53623">
    <property type="entry name" value="MurD-like peptide ligases, catalytic domain"/>
    <property type="match status" value="1"/>
</dbReference>
<gene>
    <name evidence="9 13" type="primary">murD</name>
    <name evidence="13" type="ORF">H8E19_13430</name>
</gene>
<dbReference type="Gene3D" id="3.40.1190.10">
    <property type="entry name" value="Mur-like, catalytic domain"/>
    <property type="match status" value="1"/>
</dbReference>
<dbReference type="PANTHER" id="PTHR43692:SF1">
    <property type="entry name" value="UDP-N-ACETYLMURAMOYLALANINE--D-GLUTAMATE LIGASE"/>
    <property type="match status" value="1"/>
</dbReference>
<comment type="pathway">
    <text evidence="2 9 10">Cell wall biogenesis; peptidoglycan biosynthesis.</text>
</comment>
<dbReference type="GO" id="GO:0051301">
    <property type="term" value="P:cell division"/>
    <property type="evidence" value="ECO:0007669"/>
    <property type="project" value="UniProtKB-KW"/>
</dbReference>
<dbReference type="PROSITE" id="PS01011">
    <property type="entry name" value="FOLYLPOLYGLU_SYNT_1"/>
    <property type="match status" value="1"/>
</dbReference>
<feature type="domain" description="Mur ligase C-terminal" evidence="11">
    <location>
        <begin position="317"/>
        <end position="429"/>
    </location>
</feature>
<dbReference type="Proteomes" id="UP000650524">
    <property type="component" value="Unassembled WGS sequence"/>
</dbReference>
<protein>
    <recommendedName>
        <fullName evidence="9 10">UDP-N-acetylmuramoylalanine--D-glutamate ligase</fullName>
        <ecNumber evidence="9 10">6.3.2.9</ecNumber>
    </recommendedName>
    <alternativeName>
        <fullName evidence="9">D-glutamic acid-adding enzyme</fullName>
    </alternativeName>
    <alternativeName>
        <fullName evidence="9">UDP-N-acetylmuramoyl-L-alanyl-D-glutamate synthetase</fullName>
    </alternativeName>
</protein>
<comment type="subcellular location">
    <subcellularLocation>
        <location evidence="1 9 10">Cytoplasm</location>
    </subcellularLocation>
</comment>
<evidence type="ECO:0000256" key="2">
    <source>
        <dbReference type="ARBA" id="ARBA00004752"/>
    </source>
</evidence>
<dbReference type="InterPro" id="IPR005762">
    <property type="entry name" value="MurD"/>
</dbReference>
<dbReference type="GO" id="GO:0004326">
    <property type="term" value="F:tetrahydrofolylpolyglutamate synthase activity"/>
    <property type="evidence" value="ECO:0007669"/>
    <property type="project" value="InterPro"/>
</dbReference>
<keyword evidence="8 9" id="KW-0131">Cell cycle</keyword>
<dbReference type="Pfam" id="PF21799">
    <property type="entry name" value="MurD-like_N"/>
    <property type="match status" value="1"/>
</dbReference>
<dbReference type="HAMAP" id="MF_00639">
    <property type="entry name" value="MurD"/>
    <property type="match status" value="1"/>
</dbReference>
<keyword evidence="6 9" id="KW-0547">Nucleotide-binding</keyword>
<dbReference type="EMBL" id="JACNJD010000278">
    <property type="protein sequence ID" value="MBC8178402.1"/>
    <property type="molecule type" value="Genomic_DNA"/>
</dbReference>
<dbReference type="Gene3D" id="3.90.190.20">
    <property type="entry name" value="Mur ligase, C-terminal domain"/>
    <property type="match status" value="1"/>
</dbReference>
<dbReference type="GO" id="GO:0005737">
    <property type="term" value="C:cytoplasm"/>
    <property type="evidence" value="ECO:0007669"/>
    <property type="project" value="UniProtKB-SubCell"/>
</dbReference>
<sequence length="455" mass="49043">MQNKQNPQSKVLVVGLGASGFWTARWLAGQGADVIVTEMRRESELDSEILRELLELGVVLEVGGHKKETFLNADTIVLSPGVPHDMALIKSASEKGIPVVGELELASRFIDTPIIAVTGTNGKTTVTTFLGRMLENAGFNVFVGGNIGTPLMAHVVGDEKADYIVLEVSSFQLDTINTFSPYISIILNISPDHLDRYPDYEAYTQSKLRLYENQGHGQHLILNHDDQRLSSVRPSSGVSLLFYGSKKGEGLNAFLEDGKISASLNGSTKQSFSLDAFALPGSHNQENLLGAVLAGMALGIDAAVIQKTVNQFKGLPHRLEYVGEIKGVLFYNDSKATNVDAAVRAVTSFDRPLILIAGGRHKGADYAPLVTASCGRVKGAVFLGEARGLLAQSFRDEIPFSVAEKMEEAVSKAFTMASKGDAVLLAPACSSFDMFSDYPHRGRVFREAVEGLIHG</sequence>
<keyword evidence="7 9" id="KW-0067">ATP-binding</keyword>
<dbReference type="Pfam" id="PF02875">
    <property type="entry name" value="Mur_ligase_C"/>
    <property type="match status" value="1"/>
</dbReference>
<organism evidence="13 14">
    <name type="scientific">Candidatus Desulfacyla euxinica</name>
    <dbReference type="NCBI Taxonomy" id="2841693"/>
    <lineage>
        <taxon>Bacteria</taxon>
        <taxon>Deltaproteobacteria</taxon>
        <taxon>Candidatus Desulfacyla</taxon>
    </lineage>
</organism>
<proteinExistence type="inferred from homology"/>
<evidence type="ECO:0000256" key="9">
    <source>
        <dbReference type="HAMAP-Rule" id="MF_00639"/>
    </source>
</evidence>
<dbReference type="AlphaFoldDB" id="A0A8J6T5A4"/>
<comment type="function">
    <text evidence="9 10">Cell wall formation. Catalyzes the addition of glutamate to the nucleotide precursor UDP-N-acetylmuramoyl-L-alanine (UMA).</text>
</comment>
<comment type="caution">
    <text evidence="13">The sequence shown here is derived from an EMBL/GenBank/DDBJ whole genome shotgun (WGS) entry which is preliminary data.</text>
</comment>
<dbReference type="Pfam" id="PF08245">
    <property type="entry name" value="Mur_ligase_M"/>
    <property type="match status" value="1"/>
</dbReference>
<keyword evidence="9 10" id="KW-0573">Peptidoglycan synthesis</keyword>
<evidence type="ECO:0000256" key="3">
    <source>
        <dbReference type="ARBA" id="ARBA00022490"/>
    </source>
</evidence>